<dbReference type="InterPro" id="IPR032710">
    <property type="entry name" value="NTF2-like_dom_sf"/>
</dbReference>
<comment type="caution">
    <text evidence="2">The sequence shown here is derived from an EMBL/GenBank/DDBJ whole genome shotgun (WGS) entry which is preliminary data.</text>
</comment>
<organism evidence="2 3">
    <name type="scientific">Allocatelliglobosispora scoriae</name>
    <dbReference type="NCBI Taxonomy" id="643052"/>
    <lineage>
        <taxon>Bacteria</taxon>
        <taxon>Bacillati</taxon>
        <taxon>Actinomycetota</taxon>
        <taxon>Actinomycetes</taxon>
        <taxon>Micromonosporales</taxon>
        <taxon>Micromonosporaceae</taxon>
        <taxon>Allocatelliglobosispora</taxon>
    </lineage>
</organism>
<dbReference type="Pfam" id="PF12680">
    <property type="entry name" value="SnoaL_2"/>
    <property type="match status" value="1"/>
</dbReference>
<dbReference type="Gene3D" id="3.10.450.50">
    <property type="match status" value="1"/>
</dbReference>
<dbReference type="EMBL" id="JACHMN010000001">
    <property type="protein sequence ID" value="MBB5867439.1"/>
    <property type="molecule type" value="Genomic_DNA"/>
</dbReference>
<gene>
    <name evidence="2" type="ORF">F4553_000818</name>
</gene>
<reference evidence="2 3" key="1">
    <citation type="submission" date="2020-08" db="EMBL/GenBank/DDBJ databases">
        <title>Sequencing the genomes of 1000 actinobacteria strains.</title>
        <authorList>
            <person name="Klenk H.-P."/>
        </authorList>
    </citation>
    <scope>NUCLEOTIDE SEQUENCE [LARGE SCALE GENOMIC DNA]</scope>
    <source>
        <strain evidence="2 3">DSM 45362</strain>
    </source>
</reference>
<evidence type="ECO:0000313" key="2">
    <source>
        <dbReference type="EMBL" id="MBB5867439.1"/>
    </source>
</evidence>
<sequence length="134" mass="14468">MTEQMPAAVAAWHRVVESRDLAGLAPLLAPDVVFRSPAVHAPQNGPDITAAYLAAALAVLGPTIRYEREWYTPDGAVLEFHADLDGTAVHGVDMMRLDADGRIVEFTVMVRPLRGLNRLVEEMGKALAAQRPAA</sequence>
<proteinExistence type="predicted"/>
<evidence type="ECO:0000259" key="1">
    <source>
        <dbReference type="Pfam" id="PF12680"/>
    </source>
</evidence>
<evidence type="ECO:0000313" key="3">
    <source>
        <dbReference type="Proteomes" id="UP000587527"/>
    </source>
</evidence>
<feature type="domain" description="SnoaL-like" evidence="1">
    <location>
        <begin position="9"/>
        <end position="105"/>
    </location>
</feature>
<dbReference type="GO" id="GO:0016853">
    <property type="term" value="F:isomerase activity"/>
    <property type="evidence" value="ECO:0007669"/>
    <property type="project" value="UniProtKB-KW"/>
</dbReference>
<dbReference type="InterPro" id="IPR037401">
    <property type="entry name" value="SnoaL-like"/>
</dbReference>
<dbReference type="AlphaFoldDB" id="A0A841BJU6"/>
<keyword evidence="2" id="KW-0413">Isomerase</keyword>
<protein>
    <submittedName>
        <fullName evidence="2">Ketosteroid isomerase-like protein</fullName>
    </submittedName>
</protein>
<dbReference type="RefSeq" id="WP_184832145.1">
    <property type="nucleotide sequence ID" value="NZ_JACHMN010000001.1"/>
</dbReference>
<name>A0A841BJU6_9ACTN</name>
<accession>A0A841BJU6</accession>
<keyword evidence="3" id="KW-1185">Reference proteome</keyword>
<dbReference type="SUPFAM" id="SSF54427">
    <property type="entry name" value="NTF2-like"/>
    <property type="match status" value="1"/>
</dbReference>
<dbReference type="Proteomes" id="UP000587527">
    <property type="component" value="Unassembled WGS sequence"/>
</dbReference>